<sequence length="416" mass="46441">MENKEVGTAAAPKEQESHGTGDLISRLPDDILGAIITLLPTKDGGRTQGLSRRWRHLWRTAPLNLEVRTLHPAFFPSAVPPSAVSKIVSEHPGPARRFYFPGLRTGGGDLSSELESWFHSRALSNLRELDIRYAHESSLSSSSYRLLSSVLRSASTLCVVSISYIDFPDQIAPSMSFPLLKQLSLLDLSISESVFHGLLSGCHALESLFVSEVRVIGCLRVRSSTIRSIVLRGNPREISAKLVVEDAPHLERILSLGTHRPSCCQPYIRIMRAPKLEILGPFVPDFSKLHVFQGLSPVSLENPMRTIKILSVGSCISQLNAVLTVLRWFPCLEKLYVIFYFTHEKGKNIEPRYDPLHPIECLRSHLKELVLQGYLCLKEEVDFARFHVGAGISGVAPHYIPPPSTFNVLLDSYWFD</sequence>
<dbReference type="InterPro" id="IPR053781">
    <property type="entry name" value="F-box_AtFBL13-like"/>
</dbReference>
<dbReference type="InterPro" id="IPR032675">
    <property type="entry name" value="LRR_dom_sf"/>
</dbReference>
<gene>
    <name evidence="5" type="ORF">QYE76_026643</name>
</gene>
<dbReference type="InterPro" id="IPR036047">
    <property type="entry name" value="F-box-like_dom_sf"/>
</dbReference>
<dbReference type="SUPFAM" id="SSF52047">
    <property type="entry name" value="RNI-like"/>
    <property type="match status" value="1"/>
</dbReference>
<dbReference type="InterPro" id="IPR055411">
    <property type="entry name" value="LRR_FXL15/At3g58940/PEG3-like"/>
</dbReference>
<evidence type="ECO:0000313" key="5">
    <source>
        <dbReference type="EMBL" id="KAK1621126.1"/>
    </source>
</evidence>
<keyword evidence="6" id="KW-1185">Reference proteome</keyword>
<organism evidence="5 6">
    <name type="scientific">Lolium multiflorum</name>
    <name type="common">Italian ryegrass</name>
    <name type="synonym">Lolium perenne subsp. multiflorum</name>
    <dbReference type="NCBI Taxonomy" id="4521"/>
    <lineage>
        <taxon>Eukaryota</taxon>
        <taxon>Viridiplantae</taxon>
        <taxon>Streptophyta</taxon>
        <taxon>Embryophyta</taxon>
        <taxon>Tracheophyta</taxon>
        <taxon>Spermatophyta</taxon>
        <taxon>Magnoliopsida</taxon>
        <taxon>Liliopsida</taxon>
        <taxon>Poales</taxon>
        <taxon>Poaceae</taxon>
        <taxon>BOP clade</taxon>
        <taxon>Pooideae</taxon>
        <taxon>Poodae</taxon>
        <taxon>Poeae</taxon>
        <taxon>Poeae Chloroplast Group 2 (Poeae type)</taxon>
        <taxon>Loliodinae</taxon>
        <taxon>Loliinae</taxon>
        <taxon>Lolium</taxon>
    </lineage>
</organism>
<feature type="domain" description="FBD" evidence="3">
    <location>
        <begin position="355"/>
        <end position="386"/>
    </location>
</feature>
<dbReference type="PANTHER" id="PTHR32141:SF178">
    <property type="entry name" value="F-BOX DOMAIN-CONTAINING PROTEIN"/>
    <property type="match status" value="1"/>
</dbReference>
<dbReference type="Pfam" id="PF00646">
    <property type="entry name" value="F-box"/>
    <property type="match status" value="1"/>
</dbReference>
<dbReference type="EMBL" id="JAUUTY010000006">
    <property type="protein sequence ID" value="KAK1621126.1"/>
    <property type="molecule type" value="Genomic_DNA"/>
</dbReference>
<reference evidence="5" key="1">
    <citation type="submission" date="2023-07" db="EMBL/GenBank/DDBJ databases">
        <title>A chromosome-level genome assembly of Lolium multiflorum.</title>
        <authorList>
            <person name="Chen Y."/>
            <person name="Copetti D."/>
            <person name="Kolliker R."/>
            <person name="Studer B."/>
        </authorList>
    </citation>
    <scope>NUCLEOTIDE SEQUENCE</scope>
    <source>
        <strain evidence="5">02402/16</strain>
        <tissue evidence="5">Leaf</tissue>
    </source>
</reference>
<feature type="region of interest" description="Disordered" evidence="1">
    <location>
        <begin position="1"/>
        <end position="23"/>
    </location>
</feature>
<evidence type="ECO:0000259" key="3">
    <source>
        <dbReference type="Pfam" id="PF08387"/>
    </source>
</evidence>
<name>A0AAD8VX43_LOLMU</name>
<dbReference type="CDD" id="cd22160">
    <property type="entry name" value="F-box_AtFBL13-like"/>
    <property type="match status" value="1"/>
</dbReference>
<protein>
    <recommendedName>
        <fullName evidence="7">F-box domain-containing protein</fullName>
    </recommendedName>
</protein>
<dbReference type="Gene3D" id="3.80.10.10">
    <property type="entry name" value="Ribonuclease Inhibitor"/>
    <property type="match status" value="1"/>
</dbReference>
<dbReference type="SUPFAM" id="SSF81383">
    <property type="entry name" value="F-box domain"/>
    <property type="match status" value="1"/>
</dbReference>
<evidence type="ECO:0000313" key="6">
    <source>
        <dbReference type="Proteomes" id="UP001231189"/>
    </source>
</evidence>
<dbReference type="PANTHER" id="PTHR32141">
    <property type="match status" value="1"/>
</dbReference>
<dbReference type="InterPro" id="IPR006566">
    <property type="entry name" value="FBD"/>
</dbReference>
<evidence type="ECO:0000256" key="1">
    <source>
        <dbReference type="SAM" id="MobiDB-lite"/>
    </source>
</evidence>
<feature type="domain" description="F-box/LRR-repeat protein 15/At3g58940/PEG3-like LRR" evidence="4">
    <location>
        <begin position="114"/>
        <end position="337"/>
    </location>
</feature>
<dbReference type="Pfam" id="PF08387">
    <property type="entry name" value="FBD"/>
    <property type="match status" value="1"/>
</dbReference>
<dbReference type="InterPro" id="IPR001810">
    <property type="entry name" value="F-box_dom"/>
</dbReference>
<dbReference type="AlphaFoldDB" id="A0AAD8VX43"/>
<accession>A0AAD8VX43</accession>
<evidence type="ECO:0000259" key="2">
    <source>
        <dbReference type="Pfam" id="PF00646"/>
    </source>
</evidence>
<evidence type="ECO:0008006" key="7">
    <source>
        <dbReference type="Google" id="ProtNLM"/>
    </source>
</evidence>
<dbReference type="Gene3D" id="1.20.1280.50">
    <property type="match status" value="1"/>
</dbReference>
<dbReference type="Proteomes" id="UP001231189">
    <property type="component" value="Unassembled WGS sequence"/>
</dbReference>
<feature type="domain" description="F-box" evidence="2">
    <location>
        <begin position="24"/>
        <end position="63"/>
    </location>
</feature>
<dbReference type="Pfam" id="PF24758">
    <property type="entry name" value="LRR_At5g56370"/>
    <property type="match status" value="1"/>
</dbReference>
<dbReference type="InterPro" id="IPR055302">
    <property type="entry name" value="F-box_dom-containing"/>
</dbReference>
<evidence type="ECO:0000259" key="4">
    <source>
        <dbReference type="Pfam" id="PF24758"/>
    </source>
</evidence>
<proteinExistence type="predicted"/>
<comment type="caution">
    <text evidence="5">The sequence shown here is derived from an EMBL/GenBank/DDBJ whole genome shotgun (WGS) entry which is preliminary data.</text>
</comment>